<feature type="compositionally biased region" description="Low complexity" evidence="6">
    <location>
        <begin position="538"/>
        <end position="558"/>
    </location>
</feature>
<feature type="compositionally biased region" description="Gly residues" evidence="6">
    <location>
        <begin position="74"/>
        <end position="93"/>
    </location>
</feature>
<dbReference type="Gene3D" id="1.10.510.10">
    <property type="entry name" value="Transferase(Phosphotransferase) domain 1"/>
    <property type="match status" value="1"/>
</dbReference>
<reference evidence="9 10" key="1">
    <citation type="submission" date="2024-10" db="EMBL/GenBank/DDBJ databases">
        <title>The Natural Products Discovery Center: Release of the First 8490 Sequenced Strains for Exploring Actinobacteria Biosynthetic Diversity.</title>
        <authorList>
            <person name="Kalkreuter E."/>
            <person name="Kautsar S.A."/>
            <person name="Yang D."/>
            <person name="Bader C.D."/>
            <person name="Teijaro C.N."/>
            <person name="Fluegel L."/>
            <person name="Davis C.M."/>
            <person name="Simpson J.R."/>
            <person name="Lauterbach L."/>
            <person name="Steele A.D."/>
            <person name="Gui C."/>
            <person name="Meng S."/>
            <person name="Li G."/>
            <person name="Viehrig K."/>
            <person name="Ye F."/>
            <person name="Su P."/>
            <person name="Kiefer A.F."/>
            <person name="Nichols A."/>
            <person name="Cepeda A.J."/>
            <person name="Yan W."/>
            <person name="Fan B."/>
            <person name="Jiang Y."/>
            <person name="Adhikari A."/>
            <person name="Zheng C.-J."/>
            <person name="Schuster L."/>
            <person name="Cowan T.M."/>
            <person name="Smanski M.J."/>
            <person name="Chevrette M.G."/>
            <person name="De Carvalho L.P.S."/>
            <person name="Shen B."/>
        </authorList>
    </citation>
    <scope>NUCLEOTIDE SEQUENCE [LARGE SCALE GENOMIC DNA]</scope>
    <source>
        <strain evidence="9 10">NPDC019481</strain>
    </source>
</reference>
<dbReference type="PROSITE" id="PS50011">
    <property type="entry name" value="PROTEIN_KINASE_DOM"/>
    <property type="match status" value="1"/>
</dbReference>
<keyword evidence="3 9" id="KW-0418">Kinase</keyword>
<evidence type="ECO:0000256" key="4">
    <source>
        <dbReference type="ARBA" id="ARBA00022840"/>
    </source>
</evidence>
<evidence type="ECO:0000313" key="10">
    <source>
        <dbReference type="Proteomes" id="UP001611580"/>
    </source>
</evidence>
<organism evidence="9 10">
    <name type="scientific">Promicromonospora kroppenstedtii</name>
    <dbReference type="NCBI Taxonomy" id="440482"/>
    <lineage>
        <taxon>Bacteria</taxon>
        <taxon>Bacillati</taxon>
        <taxon>Actinomycetota</taxon>
        <taxon>Actinomycetes</taxon>
        <taxon>Micrococcales</taxon>
        <taxon>Promicromonosporaceae</taxon>
        <taxon>Promicromonospora</taxon>
    </lineage>
</organism>
<feature type="domain" description="Protein kinase" evidence="8">
    <location>
        <begin position="114"/>
        <end position="363"/>
    </location>
</feature>
<dbReference type="GO" id="GO:0016301">
    <property type="term" value="F:kinase activity"/>
    <property type="evidence" value="ECO:0007669"/>
    <property type="project" value="UniProtKB-KW"/>
</dbReference>
<evidence type="ECO:0000256" key="6">
    <source>
        <dbReference type="SAM" id="MobiDB-lite"/>
    </source>
</evidence>
<accession>A0ABW7XFG6</accession>
<evidence type="ECO:0000313" key="9">
    <source>
        <dbReference type="EMBL" id="MFI2486248.1"/>
    </source>
</evidence>
<dbReference type="RefSeq" id="WP_397402004.1">
    <property type="nucleotide sequence ID" value="NZ_JBIRYI010000002.1"/>
</dbReference>
<feature type="compositionally biased region" description="Pro residues" evidence="6">
    <location>
        <begin position="31"/>
        <end position="46"/>
    </location>
</feature>
<keyword evidence="1" id="KW-0808">Transferase</keyword>
<evidence type="ECO:0000256" key="3">
    <source>
        <dbReference type="ARBA" id="ARBA00022777"/>
    </source>
</evidence>
<gene>
    <name evidence="9" type="ORF">ACH47X_05030</name>
</gene>
<feature type="region of interest" description="Disordered" evidence="6">
    <location>
        <begin position="74"/>
        <end position="94"/>
    </location>
</feature>
<evidence type="ECO:0000256" key="5">
    <source>
        <dbReference type="PROSITE-ProRule" id="PRU10141"/>
    </source>
</evidence>
<feature type="compositionally biased region" description="Polar residues" evidence="6">
    <location>
        <begin position="496"/>
        <end position="537"/>
    </location>
</feature>
<protein>
    <submittedName>
        <fullName evidence="9">Protein kinase</fullName>
    </submittedName>
</protein>
<feature type="region of interest" description="Disordered" evidence="6">
    <location>
        <begin position="490"/>
        <end position="625"/>
    </location>
</feature>
<evidence type="ECO:0000259" key="8">
    <source>
        <dbReference type="PROSITE" id="PS50011"/>
    </source>
</evidence>
<keyword evidence="4 5" id="KW-0067">ATP-binding</keyword>
<feature type="compositionally biased region" description="Pro residues" evidence="6">
    <location>
        <begin position="584"/>
        <end position="599"/>
    </location>
</feature>
<dbReference type="InterPro" id="IPR011009">
    <property type="entry name" value="Kinase-like_dom_sf"/>
</dbReference>
<feature type="binding site" evidence="5">
    <location>
        <position position="141"/>
    </location>
    <ligand>
        <name>ATP</name>
        <dbReference type="ChEBI" id="CHEBI:30616"/>
    </ligand>
</feature>
<keyword evidence="7" id="KW-1133">Transmembrane helix</keyword>
<feature type="transmembrane region" description="Helical" evidence="7">
    <location>
        <begin position="690"/>
        <end position="706"/>
    </location>
</feature>
<dbReference type="CDD" id="cd14014">
    <property type="entry name" value="STKc_PknB_like"/>
    <property type="match status" value="1"/>
</dbReference>
<evidence type="ECO:0000256" key="1">
    <source>
        <dbReference type="ARBA" id="ARBA00022679"/>
    </source>
</evidence>
<name>A0ABW7XFG6_9MICO</name>
<dbReference type="PANTHER" id="PTHR43289">
    <property type="entry name" value="MITOGEN-ACTIVATED PROTEIN KINASE KINASE KINASE 20-RELATED"/>
    <property type="match status" value="1"/>
</dbReference>
<feature type="transmembrane region" description="Helical" evidence="7">
    <location>
        <begin position="718"/>
        <end position="740"/>
    </location>
</feature>
<evidence type="ECO:0000256" key="7">
    <source>
        <dbReference type="SAM" id="Phobius"/>
    </source>
</evidence>
<feature type="compositionally biased region" description="Basic and acidic residues" evidence="6">
    <location>
        <begin position="601"/>
        <end position="620"/>
    </location>
</feature>
<dbReference type="Pfam" id="PF00069">
    <property type="entry name" value="Pkinase"/>
    <property type="match status" value="1"/>
</dbReference>
<comment type="caution">
    <text evidence="9">The sequence shown here is derived from an EMBL/GenBank/DDBJ whole genome shotgun (WGS) entry which is preliminary data.</text>
</comment>
<dbReference type="SMART" id="SM00220">
    <property type="entry name" value="S_TKc"/>
    <property type="match status" value="1"/>
</dbReference>
<feature type="region of interest" description="Disordered" evidence="6">
    <location>
        <begin position="1"/>
        <end position="47"/>
    </location>
</feature>
<dbReference type="SUPFAM" id="SSF56112">
    <property type="entry name" value="Protein kinase-like (PK-like)"/>
    <property type="match status" value="1"/>
</dbReference>
<evidence type="ECO:0000256" key="2">
    <source>
        <dbReference type="ARBA" id="ARBA00022741"/>
    </source>
</evidence>
<sequence>MSDETTPMTAARPAGQPVGGGDRTAVVPTPSTRPLPPTGAVPPPTAPTRVVVPAGPSEATNVVTPAHVAGHGGAVGPGAGAATGNGYPGGGHQGVPAAPTAPRIPATGEMLGPFQLGDSLGHGGFAHVYRATGQGGEVALKVLTNTEAGSLDRFIGEAALLERLAGRGFPQLVAAGLSDPTPWFAMELVPGPTLSQRLAANGPLPVHEVLRVADDVLDALAVLQEEHFLHRDVKPANIIAAPDRYVLIDLGIAKGHGTTTSTHAAGTISYMAPELFVRKPHARSDVYSLGLLLIFLATGELPNDLNFAGRDLTAADVGPVDQRLLPLILAMTRHRPEDRPPLHNLSRTVAQLATDSARLDPALLAAAGATTIERGLVTEVLTGSAASATVAPTSVLASNPVQPGEPMTNLVYDQQLMGRLHQVHGDGFDGAAEEVISTYLAAVGPQRAGGRAPAAIKDYLWAAMRWAPAFTPEGYSDTFDGWAAYRQRHGLPLPGSPTTSVPRRQTTGTAQRVTSTQRATSAQRVAPSAAQQQPTQVAPSFRPGAAAAAASARTAPAPAHQPGTTGTQPNQRPPFQPTALQPTGPQPAGPTQPPVPAAAPPRRDDADPRDARDSRKRDSDGGGGARALATVVGWIPRVLLAIALYQLVRLIPGFDAMPSAAELPLFAALGDIAVATMGLDPEWAPRMAELSIPLLGIVASALVNLVRAVRSRRGGRTWPLWVVVVVWVIVIAVQGVVGYAQQVTQDARDSFEQQREQIQDDLEQGVQDTTEDVRDSLWQSFEDALPWNSQEN</sequence>
<keyword evidence="10" id="KW-1185">Reference proteome</keyword>
<dbReference type="PROSITE" id="PS00107">
    <property type="entry name" value="PROTEIN_KINASE_ATP"/>
    <property type="match status" value="1"/>
</dbReference>
<proteinExistence type="predicted"/>
<dbReference type="EMBL" id="JBIRYI010000002">
    <property type="protein sequence ID" value="MFI2486248.1"/>
    <property type="molecule type" value="Genomic_DNA"/>
</dbReference>
<dbReference type="InterPro" id="IPR000719">
    <property type="entry name" value="Prot_kinase_dom"/>
</dbReference>
<dbReference type="PANTHER" id="PTHR43289:SF34">
    <property type="entry name" value="SERINE_THREONINE-PROTEIN KINASE YBDM-RELATED"/>
    <property type="match status" value="1"/>
</dbReference>
<keyword evidence="7" id="KW-0812">Transmembrane</keyword>
<keyword evidence="2 5" id="KW-0547">Nucleotide-binding</keyword>
<keyword evidence="7" id="KW-0472">Membrane</keyword>
<dbReference type="Proteomes" id="UP001611580">
    <property type="component" value="Unassembled WGS sequence"/>
</dbReference>
<dbReference type="InterPro" id="IPR017441">
    <property type="entry name" value="Protein_kinase_ATP_BS"/>
</dbReference>